<organism evidence="2 3">
    <name type="scientific">Leekyejoonella antrihumi</name>
    <dbReference type="NCBI Taxonomy" id="1660198"/>
    <lineage>
        <taxon>Bacteria</taxon>
        <taxon>Bacillati</taxon>
        <taxon>Actinomycetota</taxon>
        <taxon>Actinomycetes</taxon>
        <taxon>Micrococcales</taxon>
        <taxon>Dermacoccaceae</taxon>
        <taxon>Leekyejoonella</taxon>
    </lineage>
</organism>
<sequence length="121" mass="13233">MPAVFAVSRAAMVAGALFATLAFLRLLHREIPEYHAFWSGVVFWAAGAAVLFIPPFMTWLLLGRHGLPAKAFSALAAVLSLATLTVFDSRTGWVIAFAVGMILIFFASTWTHSSPSTRHRR</sequence>
<dbReference type="EMBL" id="VCQV01000060">
    <property type="protein sequence ID" value="TWP32718.1"/>
    <property type="molecule type" value="Genomic_DNA"/>
</dbReference>
<protein>
    <submittedName>
        <fullName evidence="2">Uncharacterized protein</fullName>
    </submittedName>
</protein>
<dbReference type="Proteomes" id="UP000320244">
    <property type="component" value="Unassembled WGS sequence"/>
</dbReference>
<keyword evidence="1" id="KW-0812">Transmembrane</keyword>
<evidence type="ECO:0000313" key="3">
    <source>
        <dbReference type="Proteomes" id="UP000320244"/>
    </source>
</evidence>
<keyword evidence="3" id="KW-1185">Reference proteome</keyword>
<keyword evidence="1" id="KW-1133">Transmembrane helix</keyword>
<accession>A0A563DR01</accession>
<comment type="caution">
    <text evidence="2">The sequence shown here is derived from an EMBL/GenBank/DDBJ whole genome shotgun (WGS) entry which is preliminary data.</text>
</comment>
<keyword evidence="1" id="KW-0472">Membrane</keyword>
<reference evidence="2 3" key="2">
    <citation type="submission" date="2019-08" db="EMBL/GenBank/DDBJ databases">
        <title>Jejuicoccus antrihumi gen. nov., sp. nov., a new member of the family Dermacoccaceae isolated from a cave.</title>
        <authorList>
            <person name="Schumann P."/>
            <person name="Kim I.S."/>
        </authorList>
    </citation>
    <scope>NUCLEOTIDE SEQUENCE [LARGE SCALE GENOMIC DNA]</scope>
    <source>
        <strain evidence="2 3">C5-26</strain>
    </source>
</reference>
<feature type="transmembrane region" description="Helical" evidence="1">
    <location>
        <begin position="93"/>
        <end position="111"/>
    </location>
</feature>
<dbReference type="AlphaFoldDB" id="A0A563DR01"/>
<dbReference type="RefSeq" id="WP_146321086.1">
    <property type="nucleotide sequence ID" value="NZ_VCQV01000060.1"/>
</dbReference>
<proteinExistence type="predicted"/>
<evidence type="ECO:0000256" key="1">
    <source>
        <dbReference type="SAM" id="Phobius"/>
    </source>
</evidence>
<feature type="transmembrane region" description="Helical" evidence="1">
    <location>
        <begin position="39"/>
        <end position="62"/>
    </location>
</feature>
<evidence type="ECO:0000313" key="2">
    <source>
        <dbReference type="EMBL" id="TWP32718.1"/>
    </source>
</evidence>
<name>A0A563DR01_9MICO</name>
<gene>
    <name evidence="2" type="ORF">FGL98_23500</name>
</gene>
<reference evidence="2 3" key="1">
    <citation type="submission" date="2019-05" db="EMBL/GenBank/DDBJ databases">
        <authorList>
            <person name="Lee S.D."/>
        </authorList>
    </citation>
    <scope>NUCLEOTIDE SEQUENCE [LARGE SCALE GENOMIC DNA]</scope>
    <source>
        <strain evidence="2 3">C5-26</strain>
    </source>
</reference>